<organism evidence="1 2">
    <name type="scientific">Caballeronia mineralivorans PML1(12)</name>
    <dbReference type="NCBI Taxonomy" id="908627"/>
    <lineage>
        <taxon>Bacteria</taxon>
        <taxon>Pseudomonadati</taxon>
        <taxon>Pseudomonadota</taxon>
        <taxon>Betaproteobacteria</taxon>
        <taxon>Burkholderiales</taxon>
        <taxon>Burkholderiaceae</taxon>
        <taxon>Caballeronia</taxon>
    </lineage>
</organism>
<gene>
    <name evidence="1" type="ORF">EOS_01355</name>
</gene>
<dbReference type="Proteomes" id="UP000035963">
    <property type="component" value="Unassembled WGS sequence"/>
</dbReference>
<dbReference type="AlphaFoldDB" id="A0A0J1D5V9"/>
<keyword evidence="2" id="KW-1185">Reference proteome</keyword>
<accession>A0A0J1D5V9</accession>
<proteinExistence type="predicted"/>
<dbReference type="EMBL" id="AEJF01000006">
    <property type="protein sequence ID" value="KLU28055.1"/>
    <property type="molecule type" value="Genomic_DNA"/>
</dbReference>
<evidence type="ECO:0000313" key="2">
    <source>
        <dbReference type="Proteomes" id="UP000035963"/>
    </source>
</evidence>
<comment type="caution">
    <text evidence="1">The sequence shown here is derived from an EMBL/GenBank/DDBJ whole genome shotgun (WGS) entry which is preliminary data.</text>
</comment>
<protein>
    <submittedName>
        <fullName evidence="1">Uncharacterized protein</fullName>
    </submittedName>
</protein>
<dbReference type="PATRIC" id="fig|908627.4.peg.292"/>
<reference evidence="1 2" key="1">
    <citation type="journal article" date="2015" name="Genome Announc.">
        <title>Draft Genome Sequence of Burkholderia sp. Strain PML1(12), an Ectomycorrhizosphere-Inhabiting Bacterium with Effective Mineral-Weathering Ability.</title>
        <authorList>
            <person name="Uroz S."/>
            <person name="Oger P."/>
        </authorList>
    </citation>
    <scope>NUCLEOTIDE SEQUENCE [LARGE SCALE GENOMIC DNA]</scope>
    <source>
        <strain evidence="2">PML1(12)</strain>
    </source>
</reference>
<name>A0A0J1D5V9_9BURK</name>
<sequence length="107" mass="11782">MIWSMSSNCQRLLRALWLRAALDLAGVRRGSCAIILWEIGYGHGRRVDLRKSKLGDGAQSGVLDMHRLLACFLAASVVAASVELSNTRYAAARKRAREKKPASTKRA</sequence>
<evidence type="ECO:0000313" key="1">
    <source>
        <dbReference type="EMBL" id="KLU28055.1"/>
    </source>
</evidence>